<organism evidence="6 7">
    <name type="scientific">Agrobacterium larrymoorei</name>
    <dbReference type="NCBI Taxonomy" id="160699"/>
    <lineage>
        <taxon>Bacteria</taxon>
        <taxon>Pseudomonadati</taxon>
        <taxon>Pseudomonadota</taxon>
        <taxon>Alphaproteobacteria</taxon>
        <taxon>Hyphomicrobiales</taxon>
        <taxon>Rhizobiaceae</taxon>
        <taxon>Rhizobium/Agrobacterium group</taxon>
        <taxon>Agrobacterium</taxon>
    </lineage>
</organism>
<dbReference type="InterPro" id="IPR009057">
    <property type="entry name" value="Homeodomain-like_sf"/>
</dbReference>
<feature type="domain" description="HTH tetR-type" evidence="5">
    <location>
        <begin position="10"/>
        <end position="68"/>
    </location>
</feature>
<evidence type="ECO:0000256" key="1">
    <source>
        <dbReference type="ARBA" id="ARBA00023015"/>
    </source>
</evidence>
<reference evidence="6" key="1">
    <citation type="submission" date="2023-08" db="EMBL/GenBank/DDBJ databases">
        <title>Functional and genomic diversity of the sorghum phyllosphere microbiome.</title>
        <authorList>
            <person name="Shade A."/>
        </authorList>
    </citation>
    <scope>NUCLEOTIDE SEQUENCE</scope>
    <source>
        <strain evidence="6">SORGH_AS_0974</strain>
    </source>
</reference>
<accession>A0AAJ2ER75</accession>
<evidence type="ECO:0000313" key="6">
    <source>
        <dbReference type="EMBL" id="MDR6101816.1"/>
    </source>
</evidence>
<evidence type="ECO:0000256" key="4">
    <source>
        <dbReference type="PROSITE-ProRule" id="PRU00335"/>
    </source>
</evidence>
<feature type="DNA-binding region" description="H-T-H motif" evidence="4">
    <location>
        <begin position="31"/>
        <end position="50"/>
    </location>
</feature>
<keyword evidence="2 4" id="KW-0238">DNA-binding</keyword>
<keyword evidence="3" id="KW-0804">Transcription</keyword>
<dbReference type="Pfam" id="PF21597">
    <property type="entry name" value="TetR_C_43"/>
    <property type="match status" value="1"/>
</dbReference>
<dbReference type="AlphaFoldDB" id="A0AAJ2ER75"/>
<evidence type="ECO:0000259" key="5">
    <source>
        <dbReference type="PROSITE" id="PS50977"/>
    </source>
</evidence>
<dbReference type="SUPFAM" id="SSF46689">
    <property type="entry name" value="Homeodomain-like"/>
    <property type="match status" value="1"/>
</dbReference>
<dbReference type="GO" id="GO:0000976">
    <property type="term" value="F:transcription cis-regulatory region binding"/>
    <property type="evidence" value="ECO:0007669"/>
    <property type="project" value="TreeGrafter"/>
</dbReference>
<comment type="caution">
    <text evidence="6">The sequence shown here is derived from an EMBL/GenBank/DDBJ whole genome shotgun (WGS) entry which is preliminary data.</text>
</comment>
<dbReference type="PROSITE" id="PS50977">
    <property type="entry name" value="HTH_TETR_2"/>
    <property type="match status" value="1"/>
</dbReference>
<keyword evidence="1" id="KW-0805">Transcription regulation</keyword>
<dbReference type="GO" id="GO:0003700">
    <property type="term" value="F:DNA-binding transcription factor activity"/>
    <property type="evidence" value="ECO:0007669"/>
    <property type="project" value="TreeGrafter"/>
</dbReference>
<name>A0AAJ2ER75_9HYPH</name>
<protein>
    <submittedName>
        <fullName evidence="6">AcrR family transcriptional regulator</fullName>
    </submittedName>
</protein>
<dbReference type="PANTHER" id="PTHR30055">
    <property type="entry name" value="HTH-TYPE TRANSCRIPTIONAL REGULATOR RUTR"/>
    <property type="match status" value="1"/>
</dbReference>
<dbReference type="Gene3D" id="1.10.357.10">
    <property type="entry name" value="Tetracycline Repressor, domain 2"/>
    <property type="match status" value="1"/>
</dbReference>
<dbReference type="Pfam" id="PF00440">
    <property type="entry name" value="TetR_N"/>
    <property type="match status" value="1"/>
</dbReference>
<dbReference type="PANTHER" id="PTHR30055:SF234">
    <property type="entry name" value="HTH-TYPE TRANSCRIPTIONAL REGULATOR BETI"/>
    <property type="match status" value="1"/>
</dbReference>
<dbReference type="InterPro" id="IPR050109">
    <property type="entry name" value="HTH-type_TetR-like_transc_reg"/>
</dbReference>
<dbReference type="Proteomes" id="UP001255601">
    <property type="component" value="Unassembled WGS sequence"/>
</dbReference>
<dbReference type="InterPro" id="IPR049445">
    <property type="entry name" value="TetR_SbtR-like_C"/>
</dbReference>
<proteinExistence type="predicted"/>
<sequence>MQDSLRSDARDNRERILVIARDALAADPTASMHSIAKAAGVGQGTLYRHFPTREALLLGVYRGGIDALIELAASIPREMGPLQALQAWCVQFLEYGRKKRGVADAMRAAMSPKDFDETYWPMVAAVRSLMGLCIDAGVVTQPVDAEDFLQYLALLLNLPETEEALERQKRLLTLAFRGIGATI</sequence>
<evidence type="ECO:0000256" key="2">
    <source>
        <dbReference type="ARBA" id="ARBA00023125"/>
    </source>
</evidence>
<dbReference type="SUPFAM" id="SSF48498">
    <property type="entry name" value="Tetracyclin repressor-like, C-terminal domain"/>
    <property type="match status" value="1"/>
</dbReference>
<evidence type="ECO:0000256" key="3">
    <source>
        <dbReference type="ARBA" id="ARBA00023163"/>
    </source>
</evidence>
<dbReference type="EMBL" id="JAVIZC010000002">
    <property type="protein sequence ID" value="MDR6101816.1"/>
    <property type="molecule type" value="Genomic_DNA"/>
</dbReference>
<evidence type="ECO:0000313" key="7">
    <source>
        <dbReference type="Proteomes" id="UP001255601"/>
    </source>
</evidence>
<gene>
    <name evidence="6" type="ORF">QE369_002013</name>
</gene>
<dbReference type="RefSeq" id="WP_309770726.1">
    <property type="nucleotide sequence ID" value="NZ_JAVIZC010000002.1"/>
</dbReference>
<dbReference type="InterPro" id="IPR001647">
    <property type="entry name" value="HTH_TetR"/>
</dbReference>
<dbReference type="InterPro" id="IPR036271">
    <property type="entry name" value="Tet_transcr_reg_TetR-rel_C_sf"/>
</dbReference>